<comment type="caution">
    <text evidence="2">The sequence shown here is derived from an EMBL/GenBank/DDBJ whole genome shotgun (WGS) entry which is preliminary data.</text>
</comment>
<keyword evidence="1" id="KW-1133">Transmembrane helix</keyword>
<feature type="transmembrane region" description="Helical" evidence="1">
    <location>
        <begin position="56"/>
        <end position="73"/>
    </location>
</feature>
<keyword evidence="1" id="KW-0472">Membrane</keyword>
<organism evidence="2 3">
    <name type="scientific">Inquilinus limosus</name>
    <dbReference type="NCBI Taxonomy" id="171674"/>
    <lineage>
        <taxon>Bacteria</taxon>
        <taxon>Pseudomonadati</taxon>
        <taxon>Pseudomonadota</taxon>
        <taxon>Alphaproteobacteria</taxon>
        <taxon>Rhodospirillales</taxon>
        <taxon>Rhodospirillaceae</taxon>
        <taxon>Inquilinus</taxon>
    </lineage>
</organism>
<accession>A0A952KFK1</accession>
<protein>
    <submittedName>
        <fullName evidence="2">Uncharacterized protein</fullName>
    </submittedName>
</protein>
<name>A0A952KFK1_9PROT</name>
<dbReference type="AlphaFoldDB" id="A0A952KFK1"/>
<evidence type="ECO:0000256" key="1">
    <source>
        <dbReference type="SAM" id="Phobius"/>
    </source>
</evidence>
<gene>
    <name evidence="2" type="ORF">JF625_24885</name>
</gene>
<evidence type="ECO:0000313" key="2">
    <source>
        <dbReference type="EMBL" id="MBW8728363.1"/>
    </source>
</evidence>
<sequence>MKKHLDLLDLSARQLGLKPGGGANPTYVIAYFTLGAAMIAMVLYNVVVRDEPFDRNYVFGVFGLVLIAVGLMARSRNRPPASS</sequence>
<evidence type="ECO:0000313" key="3">
    <source>
        <dbReference type="Proteomes" id="UP000700706"/>
    </source>
</evidence>
<feature type="transmembrane region" description="Helical" evidence="1">
    <location>
        <begin position="21"/>
        <end position="44"/>
    </location>
</feature>
<proteinExistence type="predicted"/>
<reference evidence="2" key="1">
    <citation type="submission" date="2020-06" db="EMBL/GenBank/DDBJ databases">
        <title>Stable isotope informed genome-resolved metagenomics uncovers potential trophic interactions in rhizosphere soil.</title>
        <authorList>
            <person name="Starr E.P."/>
            <person name="Shi S."/>
            <person name="Blazewicz S.J."/>
            <person name="Koch B.J."/>
            <person name="Probst A.J."/>
            <person name="Hungate B.A."/>
            <person name="Pett-Ridge J."/>
            <person name="Firestone M.K."/>
            <person name="Banfield J.F."/>
        </authorList>
    </citation>
    <scope>NUCLEOTIDE SEQUENCE</scope>
    <source>
        <strain evidence="2">YM_69_17</strain>
    </source>
</reference>
<dbReference type="Proteomes" id="UP000700706">
    <property type="component" value="Unassembled WGS sequence"/>
</dbReference>
<dbReference type="EMBL" id="JAEKLZ010000396">
    <property type="protein sequence ID" value="MBW8728363.1"/>
    <property type="molecule type" value="Genomic_DNA"/>
</dbReference>
<keyword evidence="1" id="KW-0812">Transmembrane</keyword>